<keyword evidence="1" id="KW-0808">Transferase</keyword>
<name>L8PS59_STRVR</name>
<dbReference type="PATRIC" id="fig|1160705.3.peg.182"/>
<dbReference type="EMBL" id="AMLP01000009">
    <property type="protein sequence ID" value="ELS58853.1"/>
    <property type="molecule type" value="Genomic_DNA"/>
</dbReference>
<evidence type="ECO:0000256" key="3">
    <source>
        <dbReference type="SAM" id="MobiDB-lite"/>
    </source>
</evidence>
<dbReference type="GO" id="GO:0016747">
    <property type="term" value="F:acyltransferase activity, transferring groups other than amino-acyl groups"/>
    <property type="evidence" value="ECO:0007669"/>
    <property type="project" value="InterPro"/>
</dbReference>
<protein>
    <recommendedName>
        <fullName evidence="4">N-acetyltransferase domain-containing protein</fullName>
    </recommendedName>
</protein>
<reference evidence="5 6" key="1">
    <citation type="journal article" date="2013" name="Genome Announc.">
        <title>Draft Genome Sequence of Streptomyces viridochromogenes Strain Tu57, Producer of Avilamycin.</title>
        <authorList>
            <person name="Gruning B.A."/>
            <person name="Erxleben A."/>
            <person name="Hahnlein A."/>
            <person name="Gunther S."/>
        </authorList>
    </citation>
    <scope>NUCLEOTIDE SEQUENCE [LARGE SCALE GENOMIC DNA]</scope>
    <source>
        <strain evidence="5 6">Tue57</strain>
    </source>
</reference>
<evidence type="ECO:0000256" key="2">
    <source>
        <dbReference type="ARBA" id="ARBA00023315"/>
    </source>
</evidence>
<dbReference type="CDD" id="cd04301">
    <property type="entry name" value="NAT_SF"/>
    <property type="match status" value="1"/>
</dbReference>
<dbReference type="PANTHER" id="PTHR43877">
    <property type="entry name" value="AMINOALKYLPHOSPHONATE N-ACETYLTRANSFERASE-RELATED-RELATED"/>
    <property type="match status" value="1"/>
</dbReference>
<comment type="caution">
    <text evidence="5">The sequence shown here is derived from an EMBL/GenBank/DDBJ whole genome shotgun (WGS) entry which is preliminary data.</text>
</comment>
<dbReference type="AlphaFoldDB" id="L8PS59"/>
<feature type="region of interest" description="Disordered" evidence="3">
    <location>
        <begin position="23"/>
        <end position="60"/>
    </location>
</feature>
<dbReference type="SUPFAM" id="SSF55729">
    <property type="entry name" value="Acyl-CoA N-acyltransferases (Nat)"/>
    <property type="match status" value="2"/>
</dbReference>
<evidence type="ECO:0000313" key="6">
    <source>
        <dbReference type="Proteomes" id="UP000011205"/>
    </source>
</evidence>
<proteinExistence type="predicted"/>
<organism evidence="5 6">
    <name type="scientific">Streptomyces viridochromogenes Tue57</name>
    <dbReference type="NCBI Taxonomy" id="1160705"/>
    <lineage>
        <taxon>Bacteria</taxon>
        <taxon>Bacillati</taxon>
        <taxon>Actinomycetota</taxon>
        <taxon>Actinomycetes</taxon>
        <taxon>Kitasatosporales</taxon>
        <taxon>Streptomycetaceae</taxon>
        <taxon>Streptomyces</taxon>
    </lineage>
</organism>
<accession>L8PS59</accession>
<evidence type="ECO:0000313" key="5">
    <source>
        <dbReference type="EMBL" id="ELS58853.1"/>
    </source>
</evidence>
<gene>
    <name evidence="5" type="ORF">STVIR_0185</name>
</gene>
<dbReference type="InterPro" id="IPR016181">
    <property type="entry name" value="Acyl_CoA_acyltransferase"/>
</dbReference>
<sequence length="367" mass="40075">MPVRSGRPRAAPAVTVGGLAVDRSPGANFRDLLTSAGGVGTAGPENPLRSSAPPPDPEPMPYALRPAGLADAAAITALLNDIDRIEIGRPETDLHTVEADLKRPDVALDRDSWLAFHDDRLVAYGLLWDESGGERVDIDHYVLPDHQQAGELLLDSMQERALAKARDNGASRAVVHLYLNTRPTLDTGLIEKRGWYVVRRYHVLQRPLAAAEDLAPQLPPGVRLRACADEADRARVHALHQSSFARHFDFQPRTYAQWLQDVDADRLDWSLAWIVSTEELGDVGFLLARDDREAMGWIRNVGVVDEARGRGLGGLLLRHAFAAFAARGRQTVGLGVDTANATGAPALYARHGMTVHFAVDTWEAVLD</sequence>
<dbReference type="Proteomes" id="UP000011205">
    <property type="component" value="Unassembled WGS sequence"/>
</dbReference>
<evidence type="ECO:0000256" key="1">
    <source>
        <dbReference type="ARBA" id="ARBA00022679"/>
    </source>
</evidence>
<keyword evidence="2" id="KW-0012">Acyltransferase</keyword>
<dbReference type="PROSITE" id="PS51186">
    <property type="entry name" value="GNAT"/>
    <property type="match status" value="1"/>
</dbReference>
<dbReference type="PANTHER" id="PTHR43877:SF2">
    <property type="entry name" value="AMINOALKYLPHOSPHONATE N-ACETYLTRANSFERASE-RELATED"/>
    <property type="match status" value="1"/>
</dbReference>
<dbReference type="Pfam" id="PF13508">
    <property type="entry name" value="Acetyltransf_7"/>
    <property type="match status" value="1"/>
</dbReference>
<feature type="domain" description="N-acetyltransferase" evidence="4">
    <location>
        <begin position="222"/>
        <end position="367"/>
    </location>
</feature>
<dbReference type="Gene3D" id="3.40.630.30">
    <property type="match status" value="1"/>
</dbReference>
<dbReference type="InterPro" id="IPR000182">
    <property type="entry name" value="GNAT_dom"/>
</dbReference>
<evidence type="ECO:0000259" key="4">
    <source>
        <dbReference type="PROSITE" id="PS51186"/>
    </source>
</evidence>
<dbReference type="InterPro" id="IPR050832">
    <property type="entry name" value="Bact_Acetyltransf"/>
</dbReference>